<dbReference type="InterPro" id="IPR010712">
    <property type="entry name" value="Arsenical-R_ArsD"/>
</dbReference>
<dbReference type="RefSeq" id="WP_244753571.1">
    <property type="nucleotide sequence ID" value="NZ_CP095074.1"/>
</dbReference>
<proteinExistence type="predicted"/>
<keyword evidence="2" id="KW-1185">Reference proteome</keyword>
<dbReference type="EMBL" id="CP095074">
    <property type="protein sequence ID" value="UOQ93960.1"/>
    <property type="molecule type" value="Genomic_DNA"/>
</dbReference>
<dbReference type="Proteomes" id="UP000831880">
    <property type="component" value="Chromosome"/>
</dbReference>
<reference evidence="1 2" key="1">
    <citation type="submission" date="2022-04" db="EMBL/GenBank/DDBJ databases">
        <title>Halobacillus sp. isolated from saltern.</title>
        <authorList>
            <person name="Won M."/>
            <person name="Lee C.-M."/>
            <person name="Woen H.-Y."/>
            <person name="Kwon S.-W."/>
        </authorList>
    </citation>
    <scope>NUCLEOTIDE SEQUENCE [LARGE SCALE GENOMIC DNA]</scope>
    <source>
        <strain evidence="1 2">SSTM10-2</strain>
    </source>
</reference>
<dbReference type="Pfam" id="PF06953">
    <property type="entry name" value="ArsD"/>
    <property type="match status" value="1"/>
</dbReference>
<gene>
    <name evidence="1" type="primary">arsD</name>
    <name evidence="1" type="ORF">MUO14_03020</name>
</gene>
<sequence length="122" mass="13634">MNKLEIYDPAMCCSTGVCGPSVDPELTRVASAIFSLQKRGFDIERYNLANEPGKFTENKAVTDFLQEKGPDALPVILLNGDIVMESTYPSNDELSEWFDIDTEELNDRPKNNSVTIDISELK</sequence>
<protein>
    <submittedName>
        <fullName evidence="1">Arsenite efflux transporter metallochaperone ArsD</fullName>
    </submittedName>
</protein>
<dbReference type="NCBIfam" id="NF033727">
    <property type="entry name" value="chaperon_ArsD"/>
    <property type="match status" value="1"/>
</dbReference>
<name>A0ABY4H1C1_9BACI</name>
<evidence type="ECO:0000313" key="2">
    <source>
        <dbReference type="Proteomes" id="UP000831880"/>
    </source>
</evidence>
<accession>A0ABY4H1C1</accession>
<dbReference type="Gene3D" id="3.40.30.10">
    <property type="entry name" value="Glutaredoxin"/>
    <property type="match status" value="1"/>
</dbReference>
<organism evidence="1 2">
    <name type="scientific">Halobacillus shinanisalinarum</name>
    <dbReference type="NCBI Taxonomy" id="2932258"/>
    <lineage>
        <taxon>Bacteria</taxon>
        <taxon>Bacillati</taxon>
        <taxon>Bacillota</taxon>
        <taxon>Bacilli</taxon>
        <taxon>Bacillales</taxon>
        <taxon>Bacillaceae</taxon>
        <taxon>Halobacillus</taxon>
    </lineage>
</organism>
<evidence type="ECO:0000313" key="1">
    <source>
        <dbReference type="EMBL" id="UOQ93960.1"/>
    </source>
</evidence>